<dbReference type="InterPro" id="IPR032875">
    <property type="entry name" value="Succ_CoA_lig_flav_dom"/>
</dbReference>
<dbReference type="InterPro" id="IPR016102">
    <property type="entry name" value="Succinyl-CoA_synth-like"/>
</dbReference>
<dbReference type="PANTHER" id="PTHR42793:SF4">
    <property type="entry name" value="BLL6376 PROTEIN"/>
    <property type="match status" value="1"/>
</dbReference>
<keyword evidence="1" id="KW-0816">Tricarboxylic acid cycle</keyword>
<keyword evidence="4" id="KW-1185">Reference proteome</keyword>
<dbReference type="Pfam" id="PF13549">
    <property type="entry name" value="ATP-grasp_5"/>
    <property type="match status" value="1"/>
</dbReference>
<reference evidence="4" key="1">
    <citation type="submission" date="2016-10" db="EMBL/GenBank/DDBJ databases">
        <authorList>
            <person name="Varghese N."/>
            <person name="Submissions S."/>
        </authorList>
    </citation>
    <scope>NUCLEOTIDE SEQUENCE [LARGE SCALE GENOMIC DNA]</scope>
    <source>
        <strain evidence="4">DSM 23422</strain>
    </source>
</reference>
<dbReference type="AlphaFoldDB" id="A0A1I6V2N1"/>
<accession>A0A1I6V2N1</accession>
<dbReference type="EMBL" id="FPAJ01000005">
    <property type="protein sequence ID" value="SFT07931.1"/>
    <property type="molecule type" value="Genomic_DNA"/>
</dbReference>
<dbReference type="OrthoDB" id="9807426at2"/>
<dbReference type="Proteomes" id="UP000199239">
    <property type="component" value="Unassembled WGS sequence"/>
</dbReference>
<dbReference type="SUPFAM" id="SSF52210">
    <property type="entry name" value="Succinyl-CoA synthetase domains"/>
    <property type="match status" value="2"/>
</dbReference>
<dbReference type="InterPro" id="IPR003781">
    <property type="entry name" value="CoA-bd"/>
</dbReference>
<sequence>MRRNLDRLLRPKSIVLIGGGAWGAQVIRQSQKMGFQGALYVVHPKGVSIEGINAFRSLDELPEVPDAAFIGVNRRATVDVVAQLSAMEAGGAVCFASGFSEAEAEDNTASALQTQLVTAAGTMPILGPNCYGLINALDGALLWPDQHGCTPVDRGVAILTQSSNIAINLTMQQRGLPIAYMVTCGNMAQTTQAEIALALLDDPRLTAIGLHIEGFSDTSAWHRLAIAAAAKNIPLVALKVGVSDQAQQAAVSHTASLAGGDAAAGALLRRLGIARLRDLPSFLETLKVLHVNGHLNGALLSSISCSGGEASLTADTAHGAEVSFPALTEGQMLALRDTLGPMVALSNPLDYNTYIWRDVEKMTTAWLPMAADHIGLTLVIVDYPHTDADDWECATQAALNLRERSGRPVAVVATLPELMPTNVMERLIAGGVTPICGLSEAIAAGEAAAFDVPPDPVPPLQPGADRDAQLISEGAAKQMLAEFGLRVPKGHVANTPAEAGAIAIKIGGLVVLKGQGLAHKSEAGAVVVGIASDAVEACANDMPTDSFLVEEMVQNPVAELLIGVTRDPVHGFLLTIGAGGVLTELWQDTVSMLLPVTPAQIQDALQKLRITPLLNGYRGKPGADLGAITKAIMSVQAYVIAHQDAISEVEVNPLICGTGSAIAVDALIRRS</sequence>
<evidence type="ECO:0000256" key="1">
    <source>
        <dbReference type="ARBA" id="ARBA00022532"/>
    </source>
</evidence>
<dbReference type="GO" id="GO:0005524">
    <property type="term" value="F:ATP binding"/>
    <property type="evidence" value="ECO:0007669"/>
    <property type="project" value="InterPro"/>
</dbReference>
<dbReference type="RefSeq" id="WP_093917234.1">
    <property type="nucleotide sequence ID" value="NZ_FPAJ01000005.1"/>
</dbReference>
<dbReference type="InterPro" id="IPR013815">
    <property type="entry name" value="ATP_grasp_subdomain_1"/>
</dbReference>
<dbReference type="Pfam" id="PF13380">
    <property type="entry name" value="CoA_binding_2"/>
    <property type="match status" value="1"/>
</dbReference>
<dbReference type="Gene3D" id="3.40.50.261">
    <property type="entry name" value="Succinyl-CoA synthetase domains"/>
    <property type="match status" value="2"/>
</dbReference>
<dbReference type="SMART" id="SM00881">
    <property type="entry name" value="CoA_binding"/>
    <property type="match status" value="1"/>
</dbReference>
<dbReference type="InterPro" id="IPR036291">
    <property type="entry name" value="NAD(P)-bd_dom_sf"/>
</dbReference>
<dbReference type="Pfam" id="PF13607">
    <property type="entry name" value="Succ_CoA_lig"/>
    <property type="match status" value="1"/>
</dbReference>
<protein>
    <submittedName>
        <fullName evidence="3">Acetyl-CoA synthetase</fullName>
    </submittedName>
</protein>
<dbReference type="Gene3D" id="3.40.50.720">
    <property type="entry name" value="NAD(P)-binding Rossmann-like Domain"/>
    <property type="match status" value="1"/>
</dbReference>
<dbReference type="SUPFAM" id="SSF51735">
    <property type="entry name" value="NAD(P)-binding Rossmann-fold domains"/>
    <property type="match status" value="1"/>
</dbReference>
<dbReference type="STRING" id="394264.SAMN04488040_3048"/>
<dbReference type="FunFam" id="3.40.50.261:FF:000021">
    <property type="entry name" value="Acetyl-CoA synthetase, putative"/>
    <property type="match status" value="1"/>
</dbReference>
<feature type="domain" description="CoA-binding" evidence="2">
    <location>
        <begin position="8"/>
        <end position="99"/>
    </location>
</feature>
<gene>
    <name evidence="3" type="ORF">SAMN04488040_3048</name>
</gene>
<dbReference type="SUPFAM" id="SSF56059">
    <property type="entry name" value="Glutathione synthetase ATP-binding domain-like"/>
    <property type="match status" value="1"/>
</dbReference>
<organism evidence="3 4">
    <name type="scientific">Sulfitobacter marinus</name>
    <dbReference type="NCBI Taxonomy" id="394264"/>
    <lineage>
        <taxon>Bacteria</taxon>
        <taxon>Pseudomonadati</taxon>
        <taxon>Pseudomonadota</taxon>
        <taxon>Alphaproteobacteria</taxon>
        <taxon>Rhodobacterales</taxon>
        <taxon>Roseobacteraceae</taxon>
        <taxon>Sulfitobacter</taxon>
    </lineage>
</organism>
<dbReference type="Gene3D" id="3.30.1490.20">
    <property type="entry name" value="ATP-grasp fold, A domain"/>
    <property type="match status" value="1"/>
</dbReference>
<evidence type="ECO:0000313" key="4">
    <source>
        <dbReference type="Proteomes" id="UP000199239"/>
    </source>
</evidence>
<name>A0A1I6V2N1_9RHOB</name>
<evidence type="ECO:0000313" key="3">
    <source>
        <dbReference type="EMBL" id="SFT07931.1"/>
    </source>
</evidence>
<dbReference type="PANTHER" id="PTHR42793">
    <property type="entry name" value="COA BINDING DOMAIN CONTAINING PROTEIN"/>
    <property type="match status" value="1"/>
</dbReference>
<dbReference type="Gene3D" id="3.30.470.20">
    <property type="entry name" value="ATP-grasp fold, B domain"/>
    <property type="match status" value="1"/>
</dbReference>
<dbReference type="GO" id="GO:0006099">
    <property type="term" value="P:tricarboxylic acid cycle"/>
    <property type="evidence" value="ECO:0007669"/>
    <property type="project" value="UniProtKB-KW"/>
</dbReference>
<proteinExistence type="predicted"/>
<evidence type="ECO:0000259" key="2">
    <source>
        <dbReference type="SMART" id="SM00881"/>
    </source>
</evidence>